<proteinExistence type="predicted"/>
<dbReference type="Proteomes" id="UP000055024">
    <property type="component" value="Unassembled WGS sequence"/>
</dbReference>
<reference evidence="1 2" key="1">
    <citation type="submission" date="2015-01" db="EMBL/GenBank/DDBJ databases">
        <title>Evolution of Trichinella species and genotypes.</title>
        <authorList>
            <person name="Korhonen P.K."/>
            <person name="Edoardo P."/>
            <person name="Giuseppe L.R."/>
            <person name="Gasser R.B."/>
        </authorList>
    </citation>
    <scope>NUCLEOTIDE SEQUENCE [LARGE SCALE GENOMIC DNA]</scope>
    <source>
        <strain evidence="1">ISS1029</strain>
    </source>
</reference>
<gene>
    <name evidence="1" type="ORF">T11_9800</name>
</gene>
<evidence type="ECO:0000313" key="2">
    <source>
        <dbReference type="Proteomes" id="UP000055024"/>
    </source>
</evidence>
<protein>
    <submittedName>
        <fullName evidence="1">Uncharacterized protein</fullName>
    </submittedName>
</protein>
<accession>A0A0V1EKM7</accession>
<evidence type="ECO:0000313" key="1">
    <source>
        <dbReference type="EMBL" id="KRY74168.1"/>
    </source>
</evidence>
<dbReference type="AlphaFoldDB" id="A0A0V1EKM7"/>
<organism evidence="1 2">
    <name type="scientific">Trichinella zimbabwensis</name>
    <dbReference type="NCBI Taxonomy" id="268475"/>
    <lineage>
        <taxon>Eukaryota</taxon>
        <taxon>Metazoa</taxon>
        <taxon>Ecdysozoa</taxon>
        <taxon>Nematoda</taxon>
        <taxon>Enoplea</taxon>
        <taxon>Dorylaimia</taxon>
        <taxon>Trichinellida</taxon>
        <taxon>Trichinellidae</taxon>
        <taxon>Trichinella</taxon>
    </lineage>
</organism>
<dbReference type="EMBL" id="JYDP01007258">
    <property type="protein sequence ID" value="KRY74168.1"/>
    <property type="molecule type" value="Genomic_DNA"/>
</dbReference>
<sequence length="32" mass="3583">MVLKPKSYNEKEKASSTNDAGLTECLHVEECK</sequence>
<keyword evidence="2" id="KW-1185">Reference proteome</keyword>
<comment type="caution">
    <text evidence="1">The sequence shown here is derived from an EMBL/GenBank/DDBJ whole genome shotgun (WGS) entry which is preliminary data.</text>
</comment>
<name>A0A0V1EKM7_9BILA</name>